<evidence type="ECO:0000313" key="7">
    <source>
        <dbReference type="Proteomes" id="UP001597156"/>
    </source>
</evidence>
<protein>
    <submittedName>
        <fullName evidence="6">LysR substrate-binding domain-containing protein</fullName>
    </submittedName>
</protein>
<reference evidence="7" key="1">
    <citation type="journal article" date="2019" name="Int. J. Syst. Evol. Microbiol.">
        <title>The Global Catalogue of Microorganisms (GCM) 10K type strain sequencing project: providing services to taxonomists for standard genome sequencing and annotation.</title>
        <authorList>
            <consortium name="The Broad Institute Genomics Platform"/>
            <consortium name="The Broad Institute Genome Sequencing Center for Infectious Disease"/>
            <person name="Wu L."/>
            <person name="Ma J."/>
        </authorList>
    </citation>
    <scope>NUCLEOTIDE SEQUENCE [LARGE SCALE GENOMIC DNA]</scope>
    <source>
        <strain evidence="7">CCUG 71848</strain>
    </source>
</reference>
<feature type="domain" description="HTH lysR-type" evidence="5">
    <location>
        <begin position="2"/>
        <end position="59"/>
    </location>
</feature>
<keyword evidence="2" id="KW-0805">Transcription regulation</keyword>
<dbReference type="InterPro" id="IPR005119">
    <property type="entry name" value="LysR_subst-bd"/>
</dbReference>
<dbReference type="InterPro" id="IPR036388">
    <property type="entry name" value="WH-like_DNA-bd_sf"/>
</dbReference>
<accession>A0ABW3PFM3</accession>
<organism evidence="6 7">
    <name type="scientific">Lentilactobacillus raoultii</name>
    <dbReference type="NCBI Taxonomy" id="1987503"/>
    <lineage>
        <taxon>Bacteria</taxon>
        <taxon>Bacillati</taxon>
        <taxon>Bacillota</taxon>
        <taxon>Bacilli</taxon>
        <taxon>Lactobacillales</taxon>
        <taxon>Lactobacillaceae</taxon>
        <taxon>Lentilactobacillus</taxon>
    </lineage>
</organism>
<dbReference type="PANTHER" id="PTHR30126:SF40">
    <property type="entry name" value="HTH-TYPE TRANSCRIPTIONAL REGULATOR GLTR"/>
    <property type="match status" value="1"/>
</dbReference>
<dbReference type="InterPro" id="IPR036390">
    <property type="entry name" value="WH_DNA-bd_sf"/>
</dbReference>
<evidence type="ECO:0000256" key="1">
    <source>
        <dbReference type="ARBA" id="ARBA00009437"/>
    </source>
</evidence>
<proteinExistence type="inferred from homology"/>
<dbReference type="Gene3D" id="3.40.190.10">
    <property type="entry name" value="Periplasmic binding protein-like II"/>
    <property type="match status" value="2"/>
</dbReference>
<keyword evidence="4" id="KW-0804">Transcription</keyword>
<evidence type="ECO:0000256" key="3">
    <source>
        <dbReference type="ARBA" id="ARBA00023125"/>
    </source>
</evidence>
<dbReference type="Pfam" id="PF00126">
    <property type="entry name" value="HTH_1"/>
    <property type="match status" value="1"/>
</dbReference>
<evidence type="ECO:0000256" key="2">
    <source>
        <dbReference type="ARBA" id="ARBA00023015"/>
    </source>
</evidence>
<dbReference type="InterPro" id="IPR000847">
    <property type="entry name" value="LysR_HTH_N"/>
</dbReference>
<dbReference type="PANTHER" id="PTHR30126">
    <property type="entry name" value="HTH-TYPE TRANSCRIPTIONAL REGULATOR"/>
    <property type="match status" value="1"/>
</dbReference>
<comment type="similarity">
    <text evidence="1">Belongs to the LysR transcriptional regulatory family.</text>
</comment>
<keyword evidence="3" id="KW-0238">DNA-binding</keyword>
<dbReference type="RefSeq" id="WP_121979072.1">
    <property type="nucleotide sequence ID" value="NZ_JBHTLH010000041.1"/>
</dbReference>
<dbReference type="SUPFAM" id="SSF53850">
    <property type="entry name" value="Periplasmic binding protein-like II"/>
    <property type="match status" value="1"/>
</dbReference>
<name>A0ABW3PFM3_9LACO</name>
<evidence type="ECO:0000313" key="6">
    <source>
        <dbReference type="EMBL" id="MFD1125989.1"/>
    </source>
</evidence>
<sequence>MVTLKSLRTFIQLSEIGNYSKTAKKLHLSQPTVSVHIKSLEDELHTKLLKYDGSKYKPTEDGYFVLNYAYKISHLETDLRHAFENRNVKETNLRVAATSVGTILVPEIYDLVNEKLPNTYLMINISNSSKALASLTSADMDCVVAPLNDRQLNNYQKSYYVTVVAKDIVYFVANRSHPLAQKRKVGIADLQDQIFVMREEGSSTADMLSCFLRQNQIKAKNIIRVSQHETVYRTLSRGNGIGLLSKFWIPKNDANLKFLSISGFPVERNIYLISSKNNLQIKKFKEVLTSLFRNQRSLQN</sequence>
<dbReference type="SUPFAM" id="SSF46785">
    <property type="entry name" value="Winged helix' DNA-binding domain"/>
    <property type="match status" value="1"/>
</dbReference>
<comment type="caution">
    <text evidence="6">The sequence shown here is derived from an EMBL/GenBank/DDBJ whole genome shotgun (WGS) entry which is preliminary data.</text>
</comment>
<dbReference type="CDD" id="cd05466">
    <property type="entry name" value="PBP2_LTTR_substrate"/>
    <property type="match status" value="1"/>
</dbReference>
<dbReference type="Proteomes" id="UP001597156">
    <property type="component" value="Unassembled WGS sequence"/>
</dbReference>
<dbReference type="Pfam" id="PF03466">
    <property type="entry name" value="LysR_substrate"/>
    <property type="match status" value="1"/>
</dbReference>
<keyword evidence="7" id="KW-1185">Reference proteome</keyword>
<evidence type="ECO:0000259" key="5">
    <source>
        <dbReference type="PROSITE" id="PS50931"/>
    </source>
</evidence>
<dbReference type="EMBL" id="JBHTLH010000041">
    <property type="protein sequence ID" value="MFD1125989.1"/>
    <property type="molecule type" value="Genomic_DNA"/>
</dbReference>
<dbReference type="PRINTS" id="PR00039">
    <property type="entry name" value="HTHLYSR"/>
</dbReference>
<gene>
    <name evidence="6" type="ORF">ACFQ22_11565</name>
</gene>
<dbReference type="Gene3D" id="1.10.10.10">
    <property type="entry name" value="Winged helix-like DNA-binding domain superfamily/Winged helix DNA-binding domain"/>
    <property type="match status" value="1"/>
</dbReference>
<dbReference type="PROSITE" id="PS50931">
    <property type="entry name" value="HTH_LYSR"/>
    <property type="match status" value="1"/>
</dbReference>
<evidence type="ECO:0000256" key="4">
    <source>
        <dbReference type="ARBA" id="ARBA00023163"/>
    </source>
</evidence>